<accession>A0A6F9XJI2</accession>
<sequence>MKDLNRKLMTFDERRKFIEDNLDAKEWHEKLAKTVIDDNYSKINRVSSYLDDVATYLLESRDIKSGRKIDNSYYRNDKDYYNNYSIGKNTIPLDTHIVEEIIGQGTQQNNDSRRLLKNLLTYMTLDEGVIKNFVLHWNVDISDCAEEFTNTWEWIHLELGEYLTDVELELLQHFDGTCSMSEIARECNVSQPYISKQIKKICSKLHKSVIFFVQRLHI</sequence>
<dbReference type="Proteomes" id="UP000494265">
    <property type="component" value="Unassembled WGS sequence"/>
</dbReference>
<evidence type="ECO:0000313" key="3">
    <source>
        <dbReference type="EMBL" id="GET05406.1"/>
    </source>
</evidence>
<dbReference type="SUPFAM" id="SSF46894">
    <property type="entry name" value="C-terminal effector domain of the bipartite response regulators"/>
    <property type="match status" value="1"/>
</dbReference>
<evidence type="ECO:0000256" key="2">
    <source>
        <dbReference type="ARBA" id="ARBA00023163"/>
    </source>
</evidence>
<gene>
    <name evidence="3" type="ORF">SY212_04360</name>
</gene>
<dbReference type="GO" id="GO:0006355">
    <property type="term" value="P:regulation of DNA-templated transcription"/>
    <property type="evidence" value="ECO:0007669"/>
    <property type="project" value="InterPro"/>
</dbReference>
<dbReference type="EMBL" id="BLAM01000054">
    <property type="protein sequence ID" value="GET05406.1"/>
    <property type="molecule type" value="Genomic_DNA"/>
</dbReference>
<dbReference type="RefSeq" id="WP_172584247.1">
    <property type="nucleotide sequence ID" value="NZ_BLAM01000054.1"/>
</dbReference>
<evidence type="ECO:0000256" key="1">
    <source>
        <dbReference type="ARBA" id="ARBA00023015"/>
    </source>
</evidence>
<dbReference type="AlphaFoldDB" id="A0A6F9XJI2"/>
<keyword evidence="2" id="KW-0804">Transcription</keyword>
<dbReference type="InterPro" id="IPR016032">
    <property type="entry name" value="Sig_transdc_resp-reg_C-effctor"/>
</dbReference>
<organism evidence="3">
    <name type="scientific">Ligilactobacillus agilis</name>
    <dbReference type="NCBI Taxonomy" id="1601"/>
    <lineage>
        <taxon>Bacteria</taxon>
        <taxon>Bacillati</taxon>
        <taxon>Bacillota</taxon>
        <taxon>Bacilli</taxon>
        <taxon>Lactobacillales</taxon>
        <taxon>Lactobacillaceae</taxon>
        <taxon>Ligilactobacillus</taxon>
    </lineage>
</organism>
<dbReference type="GO" id="GO:0003677">
    <property type="term" value="F:DNA binding"/>
    <property type="evidence" value="ECO:0007669"/>
    <property type="project" value="InterPro"/>
</dbReference>
<name>A0A6F9XJI2_9LACO</name>
<protein>
    <submittedName>
        <fullName evidence="3">Uncharacterized protein</fullName>
    </submittedName>
</protein>
<comment type="caution">
    <text evidence="3">The sequence shown here is derived from an EMBL/GenBank/DDBJ whole genome shotgun (WGS) entry which is preliminary data.</text>
</comment>
<keyword evidence="1" id="KW-0805">Transcription regulation</keyword>
<reference evidence="3" key="1">
    <citation type="submission" date="2019-10" db="EMBL/GenBank/DDBJ databases">
        <title>Lactobacillus agilis SY212 Whole Genome Sequencing Project.</title>
        <authorList>
            <person name="Suzuki S."/>
            <person name="Endo A."/>
            <person name="Maeno S."/>
            <person name="Shiwa Y."/>
            <person name="Matsutani M."/>
            <person name="Kajikawa A."/>
        </authorList>
    </citation>
    <scope>NUCLEOTIDE SEQUENCE</scope>
    <source>
        <strain evidence="3">SY212</strain>
    </source>
</reference>
<proteinExistence type="predicted"/>